<gene>
    <name evidence="3" type="ordered locus">Acid345_0941</name>
</gene>
<dbReference type="HOGENOM" id="CLU_354799_0_0_0"/>
<dbReference type="InterPro" id="IPR011042">
    <property type="entry name" value="6-blade_b-propeller_TolB-like"/>
</dbReference>
<dbReference type="KEGG" id="aba:Acid345_0941"/>
<evidence type="ECO:0000313" key="4">
    <source>
        <dbReference type="Proteomes" id="UP000002432"/>
    </source>
</evidence>
<evidence type="ECO:0000313" key="3">
    <source>
        <dbReference type="EMBL" id="ABF39944.1"/>
    </source>
</evidence>
<dbReference type="eggNOG" id="COG3386">
    <property type="taxonomic scope" value="Bacteria"/>
</dbReference>
<dbReference type="EnsemblBacteria" id="ABF39944">
    <property type="protein sequence ID" value="ABF39944"/>
    <property type="gene ID" value="Acid345_0941"/>
</dbReference>
<evidence type="ECO:0000256" key="1">
    <source>
        <dbReference type="SAM" id="MobiDB-lite"/>
    </source>
</evidence>
<dbReference type="InterPro" id="IPR013783">
    <property type="entry name" value="Ig-like_fold"/>
</dbReference>
<proteinExistence type="predicted"/>
<dbReference type="SUPFAM" id="SSF63829">
    <property type="entry name" value="Calcium-dependent phosphotriesterase"/>
    <property type="match status" value="1"/>
</dbReference>
<feature type="domain" description="Bacterial Ig-like" evidence="2">
    <location>
        <begin position="584"/>
        <end position="668"/>
    </location>
</feature>
<name>Q1IT56_KORVE</name>
<feature type="domain" description="Bacterial Ig-like" evidence="2">
    <location>
        <begin position="692"/>
        <end position="764"/>
    </location>
</feature>
<accession>Q1IT56</accession>
<dbReference type="Gene3D" id="2.60.40.10">
    <property type="entry name" value="Immunoglobulins"/>
    <property type="match status" value="3"/>
</dbReference>
<dbReference type="STRING" id="204669.Acid345_0941"/>
<dbReference type="Proteomes" id="UP000002432">
    <property type="component" value="Chromosome"/>
</dbReference>
<sequence length="791" mass="80755">MVRSTIQSQSIVSLAPAPRPQGSSLARQATDATFQKAPANFHVFVAAGVGENAGAETLLFNFSAATTLTHIKMANKNFVIVPGGSCYEGNHYNRGESCSLLVRFTPQGPGHRLGFVQMTNSSETAVTSFGLVGNGYAPILSFTPAQITTVTGTATAGTGTINNATNMTVDGGDVLYIADVGNNRIKEIDSSGAIGTISPAFATPQSLAVDSLGIIYSANTAGTYYFSYFAPWATQTAYGTTYAPGSCTPNTPCPLTTVGMSKPANMSIDAYDNLFFEEGTKGAAEMPVANVSGGAGSFNLWYLTNQFVYSNGTPASFAVDASGNLYNSYIYNTANTCFLLEEPLYNAEYSPTANRVAGGVKCGFSGDGGKASGAEISNKIGQIAFDIAGNLYFADAGNQRIRRIDAVTGIISTIAGNGTAGNAGDGGAAVFATISNPTGLAVDSQGQVYFLTNAPTAGPTQSIRKLGTFGYWKWTYQAKGTISAPKIFTVSNTGNQPLALSANAFFGGTNPTDFATDPSTTSCGLTAGATLAAGHTCQVGIVFKPSTVGTRTASLLFPGNTVAGINSIQLVGIGYLGTPTITITSPSGTATKGTTITFTASVTSTPTTKPTGTVTFKVNGTQIGSPITLSSGTASTTFTEATANTYTLTATYNGDVNYPAATATKSLVVSGTIKAGVQVNLAPAVEPASACGPASFAVRVLSASDGTPTGTVELMSGSTSLGSAVLRDGIATLSTTANTRGTQSFFAKYGGDDLHQAGVSASVTKRIPAAGVCNGETRARGFSAVSAIRIR</sequence>
<dbReference type="Gene3D" id="2.120.10.30">
    <property type="entry name" value="TolB, C-terminal domain"/>
    <property type="match status" value="2"/>
</dbReference>
<dbReference type="PANTHER" id="PTHR46388">
    <property type="entry name" value="NHL REPEAT-CONTAINING PROTEIN 2"/>
    <property type="match status" value="1"/>
</dbReference>
<keyword evidence="4" id="KW-1185">Reference proteome</keyword>
<evidence type="ECO:0000259" key="2">
    <source>
        <dbReference type="Pfam" id="PF16640"/>
    </source>
</evidence>
<organism evidence="3 4">
    <name type="scientific">Koribacter versatilis (strain Ellin345)</name>
    <dbReference type="NCBI Taxonomy" id="204669"/>
    <lineage>
        <taxon>Bacteria</taxon>
        <taxon>Pseudomonadati</taxon>
        <taxon>Acidobacteriota</taxon>
        <taxon>Terriglobia</taxon>
        <taxon>Terriglobales</taxon>
        <taxon>Candidatus Korobacteraceae</taxon>
        <taxon>Candidatus Korobacter</taxon>
    </lineage>
</organism>
<reference evidence="3 4" key="1">
    <citation type="journal article" date="2009" name="Appl. Environ. Microbiol.">
        <title>Three genomes from the phylum Acidobacteria provide insight into the lifestyles of these microorganisms in soils.</title>
        <authorList>
            <person name="Ward N.L."/>
            <person name="Challacombe J.F."/>
            <person name="Janssen P.H."/>
            <person name="Henrissat B."/>
            <person name="Coutinho P.M."/>
            <person name="Wu M."/>
            <person name="Xie G."/>
            <person name="Haft D.H."/>
            <person name="Sait M."/>
            <person name="Badger J."/>
            <person name="Barabote R.D."/>
            <person name="Bradley B."/>
            <person name="Brettin T.S."/>
            <person name="Brinkac L.M."/>
            <person name="Bruce D."/>
            <person name="Creasy T."/>
            <person name="Daugherty S.C."/>
            <person name="Davidsen T.M."/>
            <person name="DeBoy R.T."/>
            <person name="Detter J.C."/>
            <person name="Dodson R.J."/>
            <person name="Durkin A.S."/>
            <person name="Ganapathy A."/>
            <person name="Gwinn-Giglio M."/>
            <person name="Han C.S."/>
            <person name="Khouri H."/>
            <person name="Kiss H."/>
            <person name="Kothari S.P."/>
            <person name="Madupu R."/>
            <person name="Nelson K.E."/>
            <person name="Nelson W.C."/>
            <person name="Paulsen I."/>
            <person name="Penn K."/>
            <person name="Ren Q."/>
            <person name="Rosovitz M.J."/>
            <person name="Selengut J.D."/>
            <person name="Shrivastava S."/>
            <person name="Sullivan S.A."/>
            <person name="Tapia R."/>
            <person name="Thompson L.S."/>
            <person name="Watkins K.L."/>
            <person name="Yang Q."/>
            <person name="Yu C."/>
            <person name="Zafar N."/>
            <person name="Zhou L."/>
            <person name="Kuske C.R."/>
        </authorList>
    </citation>
    <scope>NUCLEOTIDE SEQUENCE [LARGE SCALE GENOMIC DNA]</scope>
    <source>
        <strain evidence="3 4">Ellin345</strain>
    </source>
</reference>
<dbReference type="PANTHER" id="PTHR46388:SF2">
    <property type="entry name" value="NHL REPEAT-CONTAINING PROTEIN 2"/>
    <property type="match status" value="1"/>
</dbReference>
<feature type="compositionally biased region" description="Polar residues" evidence="1">
    <location>
        <begin position="1"/>
        <end position="12"/>
    </location>
</feature>
<dbReference type="EMBL" id="CP000360">
    <property type="protein sequence ID" value="ABF39944.1"/>
    <property type="molecule type" value="Genomic_DNA"/>
</dbReference>
<dbReference type="InterPro" id="IPR032109">
    <property type="entry name" value="Big_3_5"/>
</dbReference>
<dbReference type="AlphaFoldDB" id="Q1IT56"/>
<dbReference type="Pfam" id="PF16640">
    <property type="entry name" value="Big_3_5"/>
    <property type="match status" value="2"/>
</dbReference>
<feature type="region of interest" description="Disordered" evidence="1">
    <location>
        <begin position="1"/>
        <end position="25"/>
    </location>
</feature>
<protein>
    <recommendedName>
        <fullName evidence="2">Bacterial Ig-like domain-containing protein</fullName>
    </recommendedName>
</protein>